<comment type="caution">
    <text evidence="3">The sequence shown here is derived from an EMBL/GenBank/DDBJ whole genome shotgun (WGS) entry which is preliminary data.</text>
</comment>
<gene>
    <name evidence="3" type="ORF">AB0A76_01935</name>
</gene>
<dbReference type="RefSeq" id="WP_359203425.1">
    <property type="nucleotide sequence ID" value="NZ_JBEZAM010000002.1"/>
</dbReference>
<keyword evidence="1 2" id="KW-0732">Signal</keyword>
<dbReference type="Pfam" id="PF13517">
    <property type="entry name" value="FG-GAP_3"/>
    <property type="match status" value="1"/>
</dbReference>
<dbReference type="PANTHER" id="PTHR46580">
    <property type="entry name" value="SENSOR KINASE-RELATED"/>
    <property type="match status" value="1"/>
</dbReference>
<dbReference type="InterPro" id="IPR013517">
    <property type="entry name" value="FG-GAP"/>
</dbReference>
<accession>A0ABV3CP23</accession>
<evidence type="ECO:0000256" key="1">
    <source>
        <dbReference type="ARBA" id="ARBA00022729"/>
    </source>
</evidence>
<dbReference type="Pfam" id="PF03995">
    <property type="entry name" value="Inhibitor_I36"/>
    <property type="match status" value="1"/>
</dbReference>
<feature type="chain" id="PRO_5045100120" evidence="2">
    <location>
        <begin position="34"/>
        <end position="411"/>
    </location>
</feature>
<evidence type="ECO:0000313" key="4">
    <source>
        <dbReference type="Proteomes" id="UP001551210"/>
    </source>
</evidence>
<protein>
    <submittedName>
        <fullName evidence="3">Peptidase inhibitor family I36 protein</fullName>
    </submittedName>
</protein>
<dbReference type="Gene3D" id="2.130.10.130">
    <property type="entry name" value="Integrin alpha, N-terminal"/>
    <property type="match status" value="1"/>
</dbReference>
<feature type="signal peptide" evidence="2">
    <location>
        <begin position="1"/>
        <end position="33"/>
    </location>
</feature>
<organism evidence="3 4">
    <name type="scientific">Streptomyces exfoliatus</name>
    <name type="common">Streptomyces hydrogenans</name>
    <dbReference type="NCBI Taxonomy" id="1905"/>
    <lineage>
        <taxon>Bacteria</taxon>
        <taxon>Bacillati</taxon>
        <taxon>Actinomycetota</taxon>
        <taxon>Actinomycetes</taxon>
        <taxon>Kitasatosporales</taxon>
        <taxon>Streptomycetaceae</taxon>
        <taxon>Streptomyces</taxon>
    </lineage>
</organism>
<dbReference type="PANTHER" id="PTHR46580:SF4">
    <property type="entry name" value="ATP_GTP-BINDING PROTEIN"/>
    <property type="match status" value="1"/>
</dbReference>
<evidence type="ECO:0000256" key="2">
    <source>
        <dbReference type="SAM" id="SignalP"/>
    </source>
</evidence>
<name>A0ABV3CP23_STREX</name>
<proteinExistence type="predicted"/>
<dbReference type="EMBL" id="JBEZAM010000002">
    <property type="protein sequence ID" value="MEU7291957.1"/>
    <property type="molecule type" value="Genomic_DNA"/>
</dbReference>
<reference evidence="3 4" key="1">
    <citation type="submission" date="2024-06" db="EMBL/GenBank/DDBJ databases">
        <title>The Natural Products Discovery Center: Release of the First 8490 Sequenced Strains for Exploring Actinobacteria Biosynthetic Diversity.</title>
        <authorList>
            <person name="Kalkreuter E."/>
            <person name="Kautsar S.A."/>
            <person name="Yang D."/>
            <person name="Bader C.D."/>
            <person name="Teijaro C.N."/>
            <person name="Fluegel L."/>
            <person name="Davis C.M."/>
            <person name="Simpson J.R."/>
            <person name="Lauterbach L."/>
            <person name="Steele A.D."/>
            <person name="Gui C."/>
            <person name="Meng S."/>
            <person name="Li G."/>
            <person name="Viehrig K."/>
            <person name="Ye F."/>
            <person name="Su P."/>
            <person name="Kiefer A.F."/>
            <person name="Nichols A."/>
            <person name="Cepeda A.J."/>
            <person name="Yan W."/>
            <person name="Fan B."/>
            <person name="Jiang Y."/>
            <person name="Adhikari A."/>
            <person name="Zheng C.-J."/>
            <person name="Schuster L."/>
            <person name="Cowan T.M."/>
            <person name="Smanski M.J."/>
            <person name="Chevrette M.G."/>
            <person name="De Carvalho L.P.S."/>
            <person name="Shen B."/>
        </authorList>
    </citation>
    <scope>NUCLEOTIDE SEQUENCE [LARGE SCALE GENOMIC DNA]</scope>
    <source>
        <strain evidence="3 4">NPDC045705</strain>
    </source>
</reference>
<dbReference type="Gene3D" id="2.20.25.650">
    <property type="entry name" value="Tachylectin-2-like"/>
    <property type="match status" value="1"/>
</dbReference>
<dbReference type="InterPro" id="IPR028994">
    <property type="entry name" value="Integrin_alpha_N"/>
</dbReference>
<sequence length="411" mass="42660">MRTSMLRRLATVATALGLTSAGFLGTGAAPAQAAISDCPSGYFCAWKTDNGTGTMYKTNVNTATLGAWDNTFRSVVNRTNKFVCLHEDANYGDSAAVYSSPPDPAGTEWGGPGTNSVSSLKFVPTERECVLPAYPEWYSSSTPPKVPGFGDLNSDTQSDVLVRDKAGRLWFLAGDGSGKLIGSGGWNAMNALTRHGDFSGDGREDVIAREGSTGKLWLYPSTGSATGALGSRVLIGSGGWNAMDKITAFGNLTSDNRSDLLAVEKSTGKLWLYPGNSTTSGIGARKLIGSGGWNAMNALAAPGDMNGDGWADLIAREGSTGKLWFYPGTSGGIGSRVLIGSGGWNVMASFLAVGDFNGDGRNDLATITNSGYVSPECRGVGCLVLYTGKGTGALNAGVPEDGNWWGLNGAF</sequence>
<evidence type="ECO:0000313" key="3">
    <source>
        <dbReference type="EMBL" id="MEU7291957.1"/>
    </source>
</evidence>
<dbReference type="SUPFAM" id="SSF69318">
    <property type="entry name" value="Integrin alpha N-terminal domain"/>
    <property type="match status" value="1"/>
</dbReference>
<keyword evidence="4" id="KW-1185">Reference proteome</keyword>
<dbReference type="Proteomes" id="UP001551210">
    <property type="component" value="Unassembled WGS sequence"/>
</dbReference>
<dbReference type="Gene3D" id="2.60.20.10">
    <property type="entry name" value="Crystallins"/>
    <property type="match status" value="1"/>
</dbReference>